<organism evidence="1 2">
    <name type="scientific">Clitoria ternatea</name>
    <name type="common">Butterfly pea</name>
    <dbReference type="NCBI Taxonomy" id="43366"/>
    <lineage>
        <taxon>Eukaryota</taxon>
        <taxon>Viridiplantae</taxon>
        <taxon>Streptophyta</taxon>
        <taxon>Embryophyta</taxon>
        <taxon>Tracheophyta</taxon>
        <taxon>Spermatophyta</taxon>
        <taxon>Magnoliopsida</taxon>
        <taxon>eudicotyledons</taxon>
        <taxon>Gunneridae</taxon>
        <taxon>Pentapetalae</taxon>
        <taxon>rosids</taxon>
        <taxon>fabids</taxon>
        <taxon>Fabales</taxon>
        <taxon>Fabaceae</taxon>
        <taxon>Papilionoideae</taxon>
        <taxon>50 kb inversion clade</taxon>
        <taxon>NPAAA clade</taxon>
        <taxon>indigoferoid/millettioid clade</taxon>
        <taxon>Phaseoleae</taxon>
        <taxon>Clitoria</taxon>
    </lineage>
</organism>
<sequence length="129" mass="15070">MLQASVTEYHIRQLLEMNAKWIDPSRLLPHHPKPYTAPDPWRPKPIPVQGYIKQRNENSARRFRREALSLHFEGRTALEPCFEVWAGQPTHKAHPHVLRLSSDILFELFTNLKVTLTFTTQHSKTSISH</sequence>
<gene>
    <name evidence="1" type="ORF">RJT34_28353</name>
</gene>
<reference evidence="1 2" key="1">
    <citation type="submission" date="2024-01" db="EMBL/GenBank/DDBJ databases">
        <title>The genomes of 5 underutilized Papilionoideae crops provide insights into root nodulation and disease resistance.</title>
        <authorList>
            <person name="Yuan L."/>
        </authorList>
    </citation>
    <scope>NUCLEOTIDE SEQUENCE [LARGE SCALE GENOMIC DNA]</scope>
    <source>
        <strain evidence="1">LY-2023</strain>
        <tissue evidence="1">Leaf</tissue>
    </source>
</reference>
<name>A0AAN9ICJ0_CLITE</name>
<dbReference type="EMBL" id="JAYKXN010000007">
    <property type="protein sequence ID" value="KAK7272020.1"/>
    <property type="molecule type" value="Genomic_DNA"/>
</dbReference>
<comment type="caution">
    <text evidence="1">The sequence shown here is derived from an EMBL/GenBank/DDBJ whole genome shotgun (WGS) entry which is preliminary data.</text>
</comment>
<keyword evidence="2" id="KW-1185">Reference proteome</keyword>
<accession>A0AAN9ICJ0</accession>
<protein>
    <submittedName>
        <fullName evidence="1">Uncharacterized protein</fullName>
    </submittedName>
</protein>
<evidence type="ECO:0000313" key="2">
    <source>
        <dbReference type="Proteomes" id="UP001359559"/>
    </source>
</evidence>
<evidence type="ECO:0000313" key="1">
    <source>
        <dbReference type="EMBL" id="KAK7272020.1"/>
    </source>
</evidence>
<dbReference type="AlphaFoldDB" id="A0AAN9ICJ0"/>
<dbReference type="Proteomes" id="UP001359559">
    <property type="component" value="Unassembled WGS sequence"/>
</dbReference>
<proteinExistence type="predicted"/>